<gene>
    <name evidence="1" type="ORF">NBR_LOCUS22684</name>
</gene>
<protein>
    <submittedName>
        <fullName evidence="3">Transposase</fullName>
    </submittedName>
</protein>
<dbReference type="AlphaFoldDB" id="A0A0N4YZL1"/>
<accession>A0A0N4YZL1</accession>
<reference evidence="1 2" key="2">
    <citation type="submission" date="2018-11" db="EMBL/GenBank/DDBJ databases">
        <authorList>
            <consortium name="Pathogen Informatics"/>
        </authorList>
    </citation>
    <scope>NUCLEOTIDE SEQUENCE [LARGE SCALE GENOMIC DNA]</scope>
</reference>
<reference evidence="3" key="1">
    <citation type="submission" date="2017-02" db="UniProtKB">
        <authorList>
            <consortium name="WormBaseParasite"/>
        </authorList>
    </citation>
    <scope>IDENTIFICATION</scope>
</reference>
<keyword evidence="2" id="KW-1185">Reference proteome</keyword>
<sequence>MMRNRAAVTGVQLVFSRVRIVGDEEKFQAGSGQDELISCLMNETDRNSSIFD</sequence>
<dbReference type="Proteomes" id="UP000271162">
    <property type="component" value="Unassembled WGS sequence"/>
</dbReference>
<dbReference type="EMBL" id="UYSL01028732">
    <property type="protein sequence ID" value="VDL87676.1"/>
    <property type="molecule type" value="Genomic_DNA"/>
</dbReference>
<evidence type="ECO:0000313" key="3">
    <source>
        <dbReference type="WBParaSite" id="NBR_0002268301-mRNA-1"/>
    </source>
</evidence>
<evidence type="ECO:0000313" key="2">
    <source>
        <dbReference type="Proteomes" id="UP000271162"/>
    </source>
</evidence>
<evidence type="ECO:0000313" key="1">
    <source>
        <dbReference type="EMBL" id="VDL87676.1"/>
    </source>
</evidence>
<name>A0A0N4YZL1_NIPBR</name>
<proteinExistence type="predicted"/>
<dbReference type="WBParaSite" id="NBR_0002268301-mRNA-1">
    <property type="protein sequence ID" value="NBR_0002268301-mRNA-1"/>
    <property type="gene ID" value="NBR_0002268301"/>
</dbReference>
<organism evidence="3">
    <name type="scientific">Nippostrongylus brasiliensis</name>
    <name type="common">Rat hookworm</name>
    <dbReference type="NCBI Taxonomy" id="27835"/>
    <lineage>
        <taxon>Eukaryota</taxon>
        <taxon>Metazoa</taxon>
        <taxon>Ecdysozoa</taxon>
        <taxon>Nematoda</taxon>
        <taxon>Chromadorea</taxon>
        <taxon>Rhabditida</taxon>
        <taxon>Rhabditina</taxon>
        <taxon>Rhabditomorpha</taxon>
        <taxon>Strongyloidea</taxon>
        <taxon>Heligmosomidae</taxon>
        <taxon>Nippostrongylus</taxon>
    </lineage>
</organism>